<reference evidence="2" key="1">
    <citation type="journal article" date="2015" name="Nature">
        <title>Complex archaea that bridge the gap between prokaryotes and eukaryotes.</title>
        <authorList>
            <person name="Spang A."/>
            <person name="Saw J.H."/>
            <person name="Jorgensen S.L."/>
            <person name="Zaremba-Niedzwiedzka K."/>
            <person name="Martijn J."/>
            <person name="Lind A.E."/>
            <person name="van Eijk R."/>
            <person name="Schleper C."/>
            <person name="Guy L."/>
            <person name="Ettema T.J."/>
        </authorList>
    </citation>
    <scope>NUCLEOTIDE SEQUENCE</scope>
</reference>
<sequence length="139" mass="16304">MRTALFIPYYDVYTEVTPIMDGDILELENGRELMFITSPYLHFPGAFTTYDKQTKTLFSSDIFGAFSIDWELYANENYIEAMRVFHEPYIPHKSAIENFLNKIKNLEINMICPQHGSIINKDIQKYVEALRTFEVGTWL</sequence>
<dbReference type="Gene3D" id="3.60.15.10">
    <property type="entry name" value="Ribonuclease Z/Hydroxyacylglutathione hydrolase-like"/>
    <property type="match status" value="1"/>
</dbReference>
<feature type="domain" description="ODP" evidence="1">
    <location>
        <begin position="3"/>
        <end position="116"/>
    </location>
</feature>
<organism evidence="2">
    <name type="scientific">marine sediment metagenome</name>
    <dbReference type="NCBI Taxonomy" id="412755"/>
    <lineage>
        <taxon>unclassified sequences</taxon>
        <taxon>metagenomes</taxon>
        <taxon>ecological metagenomes</taxon>
    </lineage>
</organism>
<comment type="caution">
    <text evidence="2">The sequence shown here is derived from an EMBL/GenBank/DDBJ whole genome shotgun (WGS) entry which is preliminary data.</text>
</comment>
<dbReference type="InterPro" id="IPR036866">
    <property type="entry name" value="RibonucZ/Hydroxyglut_hydro"/>
</dbReference>
<protein>
    <recommendedName>
        <fullName evidence="1">ODP domain-containing protein</fullName>
    </recommendedName>
</protein>
<name>A0A0F9SNZ0_9ZZZZ</name>
<gene>
    <name evidence="2" type="ORF">LCGC14_0751160</name>
</gene>
<evidence type="ECO:0000313" key="2">
    <source>
        <dbReference type="EMBL" id="KKN38661.1"/>
    </source>
</evidence>
<dbReference type="AlphaFoldDB" id="A0A0F9SNZ0"/>
<dbReference type="EMBL" id="LAZR01001812">
    <property type="protein sequence ID" value="KKN38661.1"/>
    <property type="molecule type" value="Genomic_DNA"/>
</dbReference>
<dbReference type="Pfam" id="PF19583">
    <property type="entry name" value="ODP"/>
    <property type="match status" value="1"/>
</dbReference>
<evidence type="ECO:0000259" key="1">
    <source>
        <dbReference type="Pfam" id="PF19583"/>
    </source>
</evidence>
<dbReference type="InterPro" id="IPR045761">
    <property type="entry name" value="ODP_dom"/>
</dbReference>
<dbReference type="PANTHER" id="PTHR43041">
    <property type="entry name" value="HYDROLASE, METALLO-BETA-LACTAMASE SUPERFAMILY"/>
    <property type="match status" value="1"/>
</dbReference>
<proteinExistence type="predicted"/>
<dbReference type="PANTHER" id="PTHR43041:SF1">
    <property type="entry name" value="METALLO-BETA-LACTAMASE DOMAIN-CONTAINING PROTEIN"/>
    <property type="match status" value="1"/>
</dbReference>
<accession>A0A0F9SNZ0</accession>
<dbReference type="SUPFAM" id="SSF56281">
    <property type="entry name" value="Metallo-hydrolase/oxidoreductase"/>
    <property type="match status" value="1"/>
</dbReference>